<dbReference type="AlphaFoldDB" id="A0A0C1N7E5"/>
<name>A0A0C1N7E5_9CYAN</name>
<protein>
    <submittedName>
        <fullName evidence="1">Uncharacterized protein</fullName>
    </submittedName>
</protein>
<reference evidence="1" key="1">
    <citation type="journal article" date="2015" name="Genome Announc.">
        <title>Draft Genome Sequence of Tolypothrix boutellei Strain VB521301.</title>
        <authorList>
            <person name="Chandrababunaidu M.M."/>
            <person name="Singh D."/>
            <person name="Sen D."/>
            <person name="Bhan S."/>
            <person name="Das S."/>
            <person name="Gupta A."/>
            <person name="Adhikary S.P."/>
            <person name="Tripathy S."/>
        </authorList>
    </citation>
    <scope>NUCLEOTIDE SEQUENCE</scope>
    <source>
        <strain evidence="1">VB521301</strain>
    </source>
</reference>
<sequence>MLIFPQSIAFESLFLDFSPELRNLTIKMDKLMYLKYINVIERIFCTNFQKLDFLQLMKLKSINEVLVEFIEEYLTKNERPIPEQKKSKGAA</sequence>
<accession>A0A0C1N7E5</accession>
<evidence type="ECO:0000313" key="1">
    <source>
        <dbReference type="EMBL" id="KIE10532.1"/>
    </source>
</evidence>
<dbReference type="STRING" id="1479485.DA73_0218525"/>
<proteinExistence type="predicted"/>
<dbReference type="EMBL" id="JHEG02000048">
    <property type="protein sequence ID" value="KIE10532.1"/>
    <property type="molecule type" value="Genomic_DNA"/>
</dbReference>
<comment type="caution">
    <text evidence="1">The sequence shown here is derived from an EMBL/GenBank/DDBJ whole genome shotgun (WGS) entry which is preliminary data.</text>
</comment>
<gene>
    <name evidence="1" type="ORF">DA73_0218525</name>
</gene>
<organism evidence="1">
    <name type="scientific">Tolypothrix bouteillei VB521301</name>
    <dbReference type="NCBI Taxonomy" id="1479485"/>
    <lineage>
        <taxon>Bacteria</taxon>
        <taxon>Bacillati</taxon>
        <taxon>Cyanobacteriota</taxon>
        <taxon>Cyanophyceae</taxon>
        <taxon>Nostocales</taxon>
        <taxon>Tolypothrichaceae</taxon>
        <taxon>Tolypothrix</taxon>
    </lineage>
</organism>